<evidence type="ECO:0008006" key="3">
    <source>
        <dbReference type="Google" id="ProtNLM"/>
    </source>
</evidence>
<proteinExistence type="predicted"/>
<comment type="caution">
    <text evidence="1">The sequence shown here is derived from an EMBL/GenBank/DDBJ whole genome shotgun (WGS) entry which is preliminary data.</text>
</comment>
<organism evidence="1 2">
    <name type="scientific">Streptomyces spirodelae</name>
    <dbReference type="NCBI Taxonomy" id="2812904"/>
    <lineage>
        <taxon>Bacteria</taxon>
        <taxon>Bacillati</taxon>
        <taxon>Actinomycetota</taxon>
        <taxon>Actinomycetes</taxon>
        <taxon>Kitasatosporales</taxon>
        <taxon>Streptomycetaceae</taxon>
        <taxon>Streptomyces</taxon>
    </lineage>
</organism>
<protein>
    <recommendedName>
        <fullName evidence="3">SseB family protein</fullName>
    </recommendedName>
</protein>
<keyword evidence="2" id="KW-1185">Reference proteome</keyword>
<sequence length="139" mass="14074">MALTLETAAMRAGDGNPGALLGEFRRTAVLVPTGGQNAGQLLTRSLGGVRWILAFTDEAALARFAREPGSGGSPGAEWPYVSVLGARLLDAVIPALAGPTGVAVDIADQDGSMLFPPVPGIVPDKVAVGGTGDTKRQPV</sequence>
<reference evidence="1 2" key="1">
    <citation type="submission" date="2021-02" db="EMBL/GenBank/DDBJ databases">
        <title>Streptomyces spirodelae sp. nov., isolated from duckweed.</title>
        <authorList>
            <person name="Saimee Y."/>
            <person name="Duangmal K."/>
        </authorList>
    </citation>
    <scope>NUCLEOTIDE SEQUENCE [LARGE SCALE GENOMIC DNA]</scope>
    <source>
        <strain evidence="1 2">DW4-2</strain>
    </source>
</reference>
<evidence type="ECO:0000313" key="1">
    <source>
        <dbReference type="EMBL" id="MBO8188683.1"/>
    </source>
</evidence>
<name>A0ABS3WZY1_9ACTN</name>
<dbReference type="RefSeq" id="WP_209267461.1">
    <property type="nucleotide sequence ID" value="NZ_JAFFZN010000026.1"/>
</dbReference>
<evidence type="ECO:0000313" key="2">
    <source>
        <dbReference type="Proteomes" id="UP001518976"/>
    </source>
</evidence>
<dbReference type="EMBL" id="JAFFZN010000026">
    <property type="protein sequence ID" value="MBO8188683.1"/>
    <property type="molecule type" value="Genomic_DNA"/>
</dbReference>
<dbReference type="Proteomes" id="UP001518976">
    <property type="component" value="Unassembled WGS sequence"/>
</dbReference>
<accession>A0ABS3WZY1</accession>
<gene>
    <name evidence="1" type="ORF">JW592_24885</name>
</gene>